<organism evidence="2 3">
    <name type="scientific">Macrosiphum euphorbiae</name>
    <name type="common">potato aphid</name>
    <dbReference type="NCBI Taxonomy" id="13131"/>
    <lineage>
        <taxon>Eukaryota</taxon>
        <taxon>Metazoa</taxon>
        <taxon>Ecdysozoa</taxon>
        <taxon>Arthropoda</taxon>
        <taxon>Hexapoda</taxon>
        <taxon>Insecta</taxon>
        <taxon>Pterygota</taxon>
        <taxon>Neoptera</taxon>
        <taxon>Paraneoptera</taxon>
        <taxon>Hemiptera</taxon>
        <taxon>Sternorrhyncha</taxon>
        <taxon>Aphidomorpha</taxon>
        <taxon>Aphidoidea</taxon>
        <taxon>Aphididae</taxon>
        <taxon>Macrosiphini</taxon>
        <taxon>Macrosiphum</taxon>
    </lineage>
</organism>
<dbReference type="Pfam" id="PF16087">
    <property type="entry name" value="DUF4817"/>
    <property type="match status" value="1"/>
</dbReference>
<gene>
    <name evidence="2" type="ORF">MEUPH1_LOCUS26624</name>
</gene>
<dbReference type="EMBL" id="CARXXK010001078">
    <property type="protein sequence ID" value="CAI6372803.1"/>
    <property type="molecule type" value="Genomic_DNA"/>
</dbReference>
<dbReference type="GO" id="GO:0003676">
    <property type="term" value="F:nucleic acid binding"/>
    <property type="evidence" value="ECO:0007669"/>
    <property type="project" value="InterPro"/>
</dbReference>
<reference evidence="2 3" key="1">
    <citation type="submission" date="2023-01" db="EMBL/GenBank/DDBJ databases">
        <authorList>
            <person name="Whitehead M."/>
        </authorList>
    </citation>
    <scope>NUCLEOTIDE SEQUENCE [LARGE SCALE GENOMIC DNA]</scope>
</reference>
<dbReference type="InterPro" id="IPR036397">
    <property type="entry name" value="RNaseH_sf"/>
</dbReference>
<name>A0AAV0XWI5_9HEMI</name>
<sequence>MLNNNSEKVDMILIYGECNKHCREAARVYANRYPERYHPPHNFFLRLVNNLRTYGTFSIRYAQRQPLRNMEQNDDQENEIIAYIQLNPHSSLRHVAREFGFSKTKVHKIFKKYKLHPYRADLVQHLRQGDNERRLTFIAWITTEINNDPLFLNYILWTDESKFTNNGVLNTTVVYADPPANLQDLKNKITVACRQLTKEQILAATFREVSRRLEMCLEKNGGNFEHFIR</sequence>
<proteinExistence type="predicted"/>
<dbReference type="Gene3D" id="3.30.420.10">
    <property type="entry name" value="Ribonuclease H-like superfamily/Ribonuclease H"/>
    <property type="match status" value="1"/>
</dbReference>
<dbReference type="Gene3D" id="1.10.10.60">
    <property type="entry name" value="Homeodomain-like"/>
    <property type="match status" value="1"/>
</dbReference>
<evidence type="ECO:0000313" key="3">
    <source>
        <dbReference type="Proteomes" id="UP001160148"/>
    </source>
</evidence>
<evidence type="ECO:0000259" key="1">
    <source>
        <dbReference type="Pfam" id="PF16087"/>
    </source>
</evidence>
<dbReference type="Proteomes" id="UP001160148">
    <property type="component" value="Unassembled WGS sequence"/>
</dbReference>
<comment type="caution">
    <text evidence="2">The sequence shown here is derived from an EMBL/GenBank/DDBJ whole genome shotgun (WGS) entry which is preliminary data.</text>
</comment>
<dbReference type="AlphaFoldDB" id="A0AAV0XWI5"/>
<dbReference type="PANTHER" id="PTHR47326">
    <property type="entry name" value="TRANSPOSABLE ELEMENT TC3 TRANSPOSASE-LIKE PROTEIN"/>
    <property type="match status" value="1"/>
</dbReference>
<evidence type="ECO:0000313" key="2">
    <source>
        <dbReference type="EMBL" id="CAI6372803.1"/>
    </source>
</evidence>
<dbReference type="PANTHER" id="PTHR47326:SF1">
    <property type="entry name" value="HTH PSQ-TYPE DOMAIN-CONTAINING PROTEIN"/>
    <property type="match status" value="1"/>
</dbReference>
<dbReference type="InterPro" id="IPR032135">
    <property type="entry name" value="DUF4817"/>
</dbReference>
<accession>A0AAV0XWI5</accession>
<protein>
    <recommendedName>
        <fullName evidence="1">DUF4817 domain-containing protein</fullName>
    </recommendedName>
</protein>
<feature type="domain" description="DUF4817" evidence="1">
    <location>
        <begin position="7"/>
        <end position="56"/>
    </location>
</feature>
<keyword evidence="3" id="KW-1185">Reference proteome</keyword>